<keyword evidence="3" id="KW-0325">Glycoprotein</keyword>
<evidence type="ECO:0000256" key="4">
    <source>
        <dbReference type="ARBA" id="ARBA00024195"/>
    </source>
</evidence>
<dbReference type="PROSITE" id="PS00134">
    <property type="entry name" value="TRYPSIN_HIS"/>
    <property type="match status" value="1"/>
</dbReference>
<dbReference type="Proteomes" id="UP000504606">
    <property type="component" value="Unplaced"/>
</dbReference>
<dbReference type="Pfam" id="PF00089">
    <property type="entry name" value="Trypsin"/>
    <property type="match status" value="1"/>
</dbReference>
<dbReference type="KEGG" id="foc:113214174"/>
<dbReference type="PROSITE" id="PS00135">
    <property type="entry name" value="TRYPSIN_SER"/>
    <property type="match status" value="1"/>
</dbReference>
<evidence type="ECO:0000259" key="6">
    <source>
        <dbReference type="PROSITE" id="PS50240"/>
    </source>
</evidence>
<keyword evidence="2" id="KW-1015">Disulfide bond</keyword>
<dbReference type="RefSeq" id="XP_052132462.1">
    <property type="nucleotide sequence ID" value="XM_052276502.1"/>
</dbReference>
<evidence type="ECO:0000313" key="8">
    <source>
        <dbReference type="RefSeq" id="XP_052132462.1"/>
    </source>
</evidence>
<sequence length="193" mass="20852">MIGYESAPNSIDWTCGGSLISKNYVLTAAHCLASGETPAGWVLLGELDRSRDDDDALPQRLRVADRVPHPEYKPPAKYHDVALLRLERNAVLSPYVRPACLDTVDPAVTARAKEVPVATGWGHNAWGGDPTDHLNKVKLPLAEASECRRRYSNLPAYQLPRGIQAESQLCAGGVTGKDTCQGDSGGPLQLPTR</sequence>
<dbReference type="InterPro" id="IPR018114">
    <property type="entry name" value="TRYPSIN_HIS"/>
</dbReference>
<evidence type="ECO:0000256" key="5">
    <source>
        <dbReference type="RuleBase" id="RU363034"/>
    </source>
</evidence>
<dbReference type="PROSITE" id="PS50240">
    <property type="entry name" value="TRYPSIN_DOM"/>
    <property type="match status" value="1"/>
</dbReference>
<reference evidence="8" key="1">
    <citation type="submission" date="2025-08" db="UniProtKB">
        <authorList>
            <consortium name="RefSeq"/>
        </authorList>
    </citation>
    <scope>IDENTIFICATION</scope>
    <source>
        <tissue evidence="8">Whole organism</tissue>
    </source>
</reference>
<dbReference type="InterPro" id="IPR001314">
    <property type="entry name" value="Peptidase_S1A"/>
</dbReference>
<accession>A0A9C6XVK5</accession>
<dbReference type="Gene3D" id="2.40.10.10">
    <property type="entry name" value="Trypsin-like serine proteases"/>
    <property type="match status" value="2"/>
</dbReference>
<protein>
    <submittedName>
        <fullName evidence="8">Serine protease snake-like</fullName>
    </submittedName>
</protein>
<dbReference type="GO" id="GO:0006508">
    <property type="term" value="P:proteolysis"/>
    <property type="evidence" value="ECO:0007669"/>
    <property type="project" value="UniProtKB-KW"/>
</dbReference>
<dbReference type="PRINTS" id="PR00722">
    <property type="entry name" value="CHYMOTRYPSIN"/>
</dbReference>
<name>A0A9C6XVK5_FRAOC</name>
<gene>
    <name evidence="8" type="primary">LOC113214174</name>
</gene>
<comment type="similarity">
    <text evidence="4">Belongs to the peptidase S1 family. CLIP subfamily.</text>
</comment>
<dbReference type="AlphaFoldDB" id="A0A9C6XVK5"/>
<keyword evidence="5" id="KW-0720">Serine protease</keyword>
<evidence type="ECO:0000313" key="7">
    <source>
        <dbReference type="Proteomes" id="UP000504606"/>
    </source>
</evidence>
<dbReference type="InterPro" id="IPR001254">
    <property type="entry name" value="Trypsin_dom"/>
</dbReference>
<dbReference type="InterPro" id="IPR033116">
    <property type="entry name" value="TRYPSIN_SER"/>
</dbReference>
<dbReference type="SUPFAM" id="SSF50494">
    <property type="entry name" value="Trypsin-like serine proteases"/>
    <property type="match status" value="1"/>
</dbReference>
<dbReference type="GO" id="GO:0004252">
    <property type="term" value="F:serine-type endopeptidase activity"/>
    <property type="evidence" value="ECO:0007669"/>
    <property type="project" value="InterPro"/>
</dbReference>
<keyword evidence="1" id="KW-0732">Signal</keyword>
<dbReference type="SMART" id="SM00020">
    <property type="entry name" value="Tryp_SPc"/>
    <property type="match status" value="1"/>
</dbReference>
<evidence type="ECO:0000256" key="2">
    <source>
        <dbReference type="ARBA" id="ARBA00023157"/>
    </source>
</evidence>
<dbReference type="CDD" id="cd00190">
    <property type="entry name" value="Tryp_SPc"/>
    <property type="match status" value="1"/>
</dbReference>
<dbReference type="PANTHER" id="PTHR24258">
    <property type="entry name" value="SERINE PROTEASE-RELATED"/>
    <property type="match status" value="1"/>
</dbReference>
<evidence type="ECO:0000256" key="1">
    <source>
        <dbReference type="ARBA" id="ARBA00022729"/>
    </source>
</evidence>
<keyword evidence="7" id="KW-1185">Reference proteome</keyword>
<keyword evidence="5" id="KW-0645">Protease</keyword>
<organism evidence="7 8">
    <name type="scientific">Frankliniella occidentalis</name>
    <name type="common">Western flower thrips</name>
    <name type="synonym">Euthrips occidentalis</name>
    <dbReference type="NCBI Taxonomy" id="133901"/>
    <lineage>
        <taxon>Eukaryota</taxon>
        <taxon>Metazoa</taxon>
        <taxon>Ecdysozoa</taxon>
        <taxon>Arthropoda</taxon>
        <taxon>Hexapoda</taxon>
        <taxon>Insecta</taxon>
        <taxon>Pterygota</taxon>
        <taxon>Neoptera</taxon>
        <taxon>Paraneoptera</taxon>
        <taxon>Thysanoptera</taxon>
        <taxon>Terebrantia</taxon>
        <taxon>Thripoidea</taxon>
        <taxon>Thripidae</taxon>
        <taxon>Frankliniella</taxon>
    </lineage>
</organism>
<feature type="domain" description="Peptidase S1" evidence="6">
    <location>
        <begin position="1"/>
        <end position="193"/>
    </location>
</feature>
<proteinExistence type="inferred from homology"/>
<dbReference type="InterPro" id="IPR009003">
    <property type="entry name" value="Peptidase_S1_PA"/>
</dbReference>
<dbReference type="FunFam" id="2.40.10.10:FF:000028">
    <property type="entry name" value="Serine protease easter"/>
    <property type="match status" value="1"/>
</dbReference>
<dbReference type="PANTHER" id="PTHR24258:SF136">
    <property type="entry name" value="GH06673P-RELATED"/>
    <property type="match status" value="1"/>
</dbReference>
<keyword evidence="5" id="KW-0378">Hydrolase</keyword>
<dbReference type="InterPro" id="IPR043504">
    <property type="entry name" value="Peptidase_S1_PA_chymotrypsin"/>
</dbReference>
<evidence type="ECO:0000256" key="3">
    <source>
        <dbReference type="ARBA" id="ARBA00023180"/>
    </source>
</evidence>
<dbReference type="OrthoDB" id="6339452at2759"/>
<dbReference type="GeneID" id="113214174"/>